<reference evidence="1 2" key="1">
    <citation type="submission" date="2024-01" db="EMBL/GenBank/DDBJ databases">
        <title>The genomes of 5 underutilized Papilionoideae crops provide insights into root nodulation and disease resistanc.</title>
        <authorList>
            <person name="Yuan L."/>
        </authorList>
    </citation>
    <scope>NUCLEOTIDE SEQUENCE [LARGE SCALE GENOMIC DNA]</scope>
    <source>
        <strain evidence="1">ZHUSHIDOU_FW_LH</strain>
        <tissue evidence="1">Leaf</tissue>
    </source>
</reference>
<gene>
    <name evidence="1" type="ORF">RIF29_20731</name>
</gene>
<dbReference type="AlphaFoldDB" id="A0AAN9F214"/>
<comment type="caution">
    <text evidence="1">The sequence shown here is derived from an EMBL/GenBank/DDBJ whole genome shotgun (WGS) entry which is preliminary data.</text>
</comment>
<accession>A0AAN9F214</accession>
<protein>
    <submittedName>
        <fullName evidence="1">Uncharacterized protein</fullName>
    </submittedName>
</protein>
<evidence type="ECO:0000313" key="1">
    <source>
        <dbReference type="EMBL" id="KAK7268047.1"/>
    </source>
</evidence>
<keyword evidence="2" id="KW-1185">Reference proteome</keyword>
<sequence>MKEFGRTILFLNDLRLMDDTNSAPTKKGRAPTRLPALTTPRLNGQKVAIEFDSSWDAIGREARRFNSYVGLQGRSKVLILIEDWDHVPQDTKNYIWECIMLTYDVPNNAIL</sequence>
<evidence type="ECO:0000313" key="2">
    <source>
        <dbReference type="Proteomes" id="UP001372338"/>
    </source>
</evidence>
<organism evidence="1 2">
    <name type="scientific">Crotalaria pallida</name>
    <name type="common">Smooth rattlebox</name>
    <name type="synonym">Crotalaria striata</name>
    <dbReference type="NCBI Taxonomy" id="3830"/>
    <lineage>
        <taxon>Eukaryota</taxon>
        <taxon>Viridiplantae</taxon>
        <taxon>Streptophyta</taxon>
        <taxon>Embryophyta</taxon>
        <taxon>Tracheophyta</taxon>
        <taxon>Spermatophyta</taxon>
        <taxon>Magnoliopsida</taxon>
        <taxon>eudicotyledons</taxon>
        <taxon>Gunneridae</taxon>
        <taxon>Pentapetalae</taxon>
        <taxon>rosids</taxon>
        <taxon>fabids</taxon>
        <taxon>Fabales</taxon>
        <taxon>Fabaceae</taxon>
        <taxon>Papilionoideae</taxon>
        <taxon>50 kb inversion clade</taxon>
        <taxon>genistoids sensu lato</taxon>
        <taxon>core genistoids</taxon>
        <taxon>Crotalarieae</taxon>
        <taxon>Crotalaria</taxon>
    </lineage>
</organism>
<proteinExistence type="predicted"/>
<name>A0AAN9F214_CROPI</name>
<dbReference type="Proteomes" id="UP001372338">
    <property type="component" value="Unassembled WGS sequence"/>
</dbReference>
<dbReference type="EMBL" id="JAYWIO010000004">
    <property type="protein sequence ID" value="KAK7268047.1"/>
    <property type="molecule type" value="Genomic_DNA"/>
</dbReference>